<name>A0AAV1AX87_VICFA</name>
<evidence type="ECO:0000313" key="1">
    <source>
        <dbReference type="EMBL" id="CAI8613067.1"/>
    </source>
</evidence>
<organism evidence="1 2">
    <name type="scientific">Vicia faba</name>
    <name type="common">Broad bean</name>
    <name type="synonym">Faba vulgaris</name>
    <dbReference type="NCBI Taxonomy" id="3906"/>
    <lineage>
        <taxon>Eukaryota</taxon>
        <taxon>Viridiplantae</taxon>
        <taxon>Streptophyta</taxon>
        <taxon>Embryophyta</taxon>
        <taxon>Tracheophyta</taxon>
        <taxon>Spermatophyta</taxon>
        <taxon>Magnoliopsida</taxon>
        <taxon>eudicotyledons</taxon>
        <taxon>Gunneridae</taxon>
        <taxon>Pentapetalae</taxon>
        <taxon>rosids</taxon>
        <taxon>fabids</taxon>
        <taxon>Fabales</taxon>
        <taxon>Fabaceae</taxon>
        <taxon>Papilionoideae</taxon>
        <taxon>50 kb inversion clade</taxon>
        <taxon>NPAAA clade</taxon>
        <taxon>Hologalegina</taxon>
        <taxon>IRL clade</taxon>
        <taxon>Fabeae</taxon>
        <taxon>Vicia</taxon>
    </lineage>
</organism>
<evidence type="ECO:0000313" key="2">
    <source>
        <dbReference type="Proteomes" id="UP001157006"/>
    </source>
</evidence>
<sequence length="158" mass="18233">MISGTLNYSFPTSLCGFLQSENFIIAIIASKKLFGGLFIYISTLQSENCFGTTRVKQHIVACHRSICRKINLMLVSILKYSYGGVRSVWILHYGAYHSVWIHMIFDYEFILKYTSPSSIPYVKITYDSHIYVDGCGDIDFQFLKLKNVFHIMIFRTNV</sequence>
<protein>
    <submittedName>
        <fullName evidence="1">Uncharacterized protein</fullName>
    </submittedName>
</protein>
<dbReference type="Proteomes" id="UP001157006">
    <property type="component" value="Chromosome 5"/>
</dbReference>
<keyword evidence="2" id="KW-1185">Reference proteome</keyword>
<dbReference type="EMBL" id="OX451740">
    <property type="protein sequence ID" value="CAI8613067.1"/>
    <property type="molecule type" value="Genomic_DNA"/>
</dbReference>
<dbReference type="AlphaFoldDB" id="A0AAV1AX87"/>
<gene>
    <name evidence="1" type="ORF">VFH_V064040</name>
</gene>
<accession>A0AAV1AX87</accession>
<reference evidence="1 2" key="1">
    <citation type="submission" date="2023-01" db="EMBL/GenBank/DDBJ databases">
        <authorList>
            <person name="Kreplak J."/>
        </authorList>
    </citation>
    <scope>NUCLEOTIDE SEQUENCE [LARGE SCALE GENOMIC DNA]</scope>
</reference>
<proteinExistence type="predicted"/>